<reference evidence="10" key="1">
    <citation type="journal article" date="2019" name="Int. J. Syst. Evol. Microbiol.">
        <title>The Global Catalogue of Microorganisms (GCM) 10K type strain sequencing project: providing services to taxonomists for standard genome sequencing and annotation.</title>
        <authorList>
            <consortium name="The Broad Institute Genomics Platform"/>
            <consortium name="The Broad Institute Genome Sequencing Center for Infectious Disease"/>
            <person name="Wu L."/>
            <person name="Ma J."/>
        </authorList>
    </citation>
    <scope>NUCLEOTIDE SEQUENCE [LARGE SCALE GENOMIC DNA]</scope>
    <source>
        <strain evidence="10">CECT 8570</strain>
    </source>
</reference>
<dbReference type="PANTHER" id="PTHR30213:SF0">
    <property type="entry name" value="UPF0761 MEMBRANE PROTEIN YIHY"/>
    <property type="match status" value="1"/>
</dbReference>
<dbReference type="RefSeq" id="WP_290264703.1">
    <property type="nucleotide sequence ID" value="NZ_JAUFQG010000006.1"/>
</dbReference>
<evidence type="ECO:0000313" key="9">
    <source>
        <dbReference type="EMBL" id="MFC4360822.1"/>
    </source>
</evidence>
<evidence type="ECO:0000256" key="7">
    <source>
        <dbReference type="HAMAP-Rule" id="MF_00672"/>
    </source>
</evidence>
<keyword evidence="4 7" id="KW-0812">Transmembrane</keyword>
<evidence type="ECO:0000256" key="5">
    <source>
        <dbReference type="ARBA" id="ARBA00022989"/>
    </source>
</evidence>
<comment type="subcellular location">
    <subcellularLocation>
        <location evidence="1 7">Cell membrane</location>
        <topology evidence="1 7">Multi-pass membrane protein</topology>
    </subcellularLocation>
</comment>
<dbReference type="Pfam" id="PF03631">
    <property type="entry name" value="Virul_fac_BrkB"/>
    <property type="match status" value="1"/>
</dbReference>
<dbReference type="PANTHER" id="PTHR30213">
    <property type="entry name" value="INNER MEMBRANE PROTEIN YHJD"/>
    <property type="match status" value="1"/>
</dbReference>
<keyword evidence="3" id="KW-0997">Cell inner membrane</keyword>
<feature type="region of interest" description="Disordered" evidence="8">
    <location>
        <begin position="413"/>
        <end position="454"/>
    </location>
</feature>
<feature type="compositionally biased region" description="Polar residues" evidence="8">
    <location>
        <begin position="442"/>
        <end position="454"/>
    </location>
</feature>
<feature type="transmembrane region" description="Helical" evidence="7">
    <location>
        <begin position="207"/>
        <end position="230"/>
    </location>
</feature>
<gene>
    <name evidence="9" type="ORF">ACFOX3_00840</name>
</gene>
<dbReference type="InterPro" id="IPR017039">
    <property type="entry name" value="Virul_fac_BrkB"/>
</dbReference>
<dbReference type="HAMAP" id="MF_00672">
    <property type="entry name" value="UPF0761"/>
    <property type="match status" value="1"/>
</dbReference>
<comment type="caution">
    <text evidence="7">Lacks conserved residue(s) required for the propagation of feature annotation.</text>
</comment>
<evidence type="ECO:0000256" key="4">
    <source>
        <dbReference type="ARBA" id="ARBA00022692"/>
    </source>
</evidence>
<dbReference type="Proteomes" id="UP001595840">
    <property type="component" value="Unassembled WGS sequence"/>
</dbReference>
<organism evidence="9 10">
    <name type="scientific">Simiduia curdlanivorans</name>
    <dbReference type="NCBI Taxonomy" id="1492769"/>
    <lineage>
        <taxon>Bacteria</taxon>
        <taxon>Pseudomonadati</taxon>
        <taxon>Pseudomonadota</taxon>
        <taxon>Gammaproteobacteria</taxon>
        <taxon>Cellvibrionales</taxon>
        <taxon>Cellvibrionaceae</taxon>
        <taxon>Simiduia</taxon>
    </lineage>
</organism>
<dbReference type="EMBL" id="JBHSCX010000001">
    <property type="protein sequence ID" value="MFC4360822.1"/>
    <property type="molecule type" value="Genomic_DNA"/>
</dbReference>
<feature type="transmembrane region" description="Helical" evidence="7">
    <location>
        <begin position="236"/>
        <end position="265"/>
    </location>
</feature>
<comment type="similarity">
    <text evidence="7">Belongs to the UPF0761 family.</text>
</comment>
<evidence type="ECO:0000256" key="6">
    <source>
        <dbReference type="ARBA" id="ARBA00023136"/>
    </source>
</evidence>
<keyword evidence="5 7" id="KW-1133">Transmembrane helix</keyword>
<feature type="transmembrane region" description="Helical" evidence="7">
    <location>
        <begin position="29"/>
        <end position="51"/>
    </location>
</feature>
<evidence type="ECO:0000256" key="3">
    <source>
        <dbReference type="ARBA" id="ARBA00022519"/>
    </source>
</evidence>
<evidence type="ECO:0000313" key="10">
    <source>
        <dbReference type="Proteomes" id="UP001595840"/>
    </source>
</evidence>
<keyword evidence="6 7" id="KW-0472">Membrane</keyword>
<keyword evidence="10" id="KW-1185">Reference proteome</keyword>
<dbReference type="InterPro" id="IPR023679">
    <property type="entry name" value="UPF0761_bac"/>
</dbReference>
<feature type="transmembrane region" description="Helical" evidence="7">
    <location>
        <begin position="171"/>
        <end position="195"/>
    </location>
</feature>
<feature type="transmembrane region" description="Helical" evidence="7">
    <location>
        <begin position="134"/>
        <end position="159"/>
    </location>
</feature>
<keyword evidence="2 7" id="KW-1003">Cell membrane</keyword>
<sequence length="454" mass="50305">MTGGMFGTFWRLLSEVYHQFNEKHCQMSAGALTFMTLFAMVPMMTVTYSVFSLFPAFQGMDAQLNQLIFSNFLPESGSDVTEYLAEFTEQARKLNLASVPLLVVTAYLMLKNIEKTFNRIWGVKQGRKGISNFLIYWAILTLGPLSLGVGVAMSTYFFSLKFFAAEGANSFSLWATLLSYLPLLLTALLFSLLFAAVPNCRVPIKKAAIGGVLVAILFELLKRAFGIIMAKSSFAVIYGAFAFLPLFLIWVNITWVLVLGGAILVRVLSTNNRVTLSVKYPDLVAALIVLWEFRQRLGSGASIADSDLLSVGVGAEQWQRLRDAFLEHQVIAVTAQGDYVLCRDLAQISLRKLADIVEVEAQMPGVSDYLQQFGWFSAVAPRLLSVDQHTEQQYDVPLAELFATQLERPEYDNEGEGLEMLRSELSDTDTALPALADDEQTDPWQSGQVAGSKP</sequence>
<dbReference type="NCBIfam" id="TIGR00765">
    <property type="entry name" value="yihY_not_rbn"/>
    <property type="match status" value="1"/>
</dbReference>
<accession>A0ABV8V1G6</accession>
<protein>
    <recommendedName>
        <fullName evidence="7">UPF0761 membrane protein ACFOX3_00840</fullName>
    </recommendedName>
</protein>
<name>A0ABV8V1G6_9GAMM</name>
<evidence type="ECO:0000256" key="2">
    <source>
        <dbReference type="ARBA" id="ARBA00022475"/>
    </source>
</evidence>
<evidence type="ECO:0000256" key="8">
    <source>
        <dbReference type="SAM" id="MobiDB-lite"/>
    </source>
</evidence>
<proteinExistence type="inferred from homology"/>
<evidence type="ECO:0000256" key="1">
    <source>
        <dbReference type="ARBA" id="ARBA00004651"/>
    </source>
</evidence>
<comment type="caution">
    <text evidence="9">The sequence shown here is derived from an EMBL/GenBank/DDBJ whole genome shotgun (WGS) entry which is preliminary data.</text>
</comment>